<dbReference type="EMBL" id="ML001769">
    <property type="protein sequence ID" value="RKO83018.1"/>
    <property type="molecule type" value="Genomic_DNA"/>
</dbReference>
<organism evidence="2 3">
    <name type="scientific">Blyttiomyces helicus</name>
    <dbReference type="NCBI Taxonomy" id="388810"/>
    <lineage>
        <taxon>Eukaryota</taxon>
        <taxon>Fungi</taxon>
        <taxon>Fungi incertae sedis</taxon>
        <taxon>Chytridiomycota</taxon>
        <taxon>Chytridiomycota incertae sedis</taxon>
        <taxon>Chytridiomycetes</taxon>
        <taxon>Chytridiomycetes incertae sedis</taxon>
        <taxon>Blyttiomyces</taxon>
    </lineage>
</organism>
<accession>A0A4P9VXK7</accession>
<evidence type="ECO:0000313" key="2">
    <source>
        <dbReference type="EMBL" id="RKO83018.1"/>
    </source>
</evidence>
<gene>
    <name evidence="2" type="ORF">BDK51DRAFT_27674</name>
</gene>
<feature type="region of interest" description="Disordered" evidence="1">
    <location>
        <begin position="98"/>
        <end position="155"/>
    </location>
</feature>
<protein>
    <recommendedName>
        <fullName evidence="4">PB1 domain-containing protein</fullName>
    </recommendedName>
</protein>
<name>A0A4P9VXK7_9FUNG</name>
<evidence type="ECO:0008006" key="4">
    <source>
        <dbReference type="Google" id="ProtNLM"/>
    </source>
</evidence>
<proteinExistence type="predicted"/>
<keyword evidence="3" id="KW-1185">Reference proteome</keyword>
<dbReference type="AlphaFoldDB" id="A0A4P9VXK7"/>
<evidence type="ECO:0000256" key="1">
    <source>
        <dbReference type="SAM" id="MobiDB-lite"/>
    </source>
</evidence>
<feature type="non-terminal residue" evidence="2">
    <location>
        <position position="189"/>
    </location>
</feature>
<dbReference type="Proteomes" id="UP000269721">
    <property type="component" value="Unassembled WGS sequence"/>
</dbReference>
<sequence length="189" mass="20403">MPTQMMQLEVEKCLCTTVNVVPAGQILTAFGTEAEILSRQVRQAHGIRPNLPLTVTHRDADGDIVTLDSDGELQDILASTARVRFDVTVVADEPQPVAFQQTATDSKSTDGAFDQESGVLSQPADAARSAAEKGKAPEHESSSSSWAGSNPDAANKHPLEEFFAAVQFMREQVEANPEAFEQMEAFAKQ</sequence>
<dbReference type="Gene3D" id="3.10.20.90">
    <property type="entry name" value="Phosphatidylinositol 3-kinase Catalytic Subunit, Chain A, domain 1"/>
    <property type="match status" value="1"/>
</dbReference>
<evidence type="ECO:0000313" key="3">
    <source>
        <dbReference type="Proteomes" id="UP000269721"/>
    </source>
</evidence>
<reference evidence="3" key="1">
    <citation type="journal article" date="2018" name="Nat. Microbiol.">
        <title>Leveraging single-cell genomics to expand the fungal tree of life.</title>
        <authorList>
            <person name="Ahrendt S.R."/>
            <person name="Quandt C.A."/>
            <person name="Ciobanu D."/>
            <person name="Clum A."/>
            <person name="Salamov A."/>
            <person name="Andreopoulos B."/>
            <person name="Cheng J.F."/>
            <person name="Woyke T."/>
            <person name="Pelin A."/>
            <person name="Henrissat B."/>
            <person name="Reynolds N.K."/>
            <person name="Benny G.L."/>
            <person name="Smith M.E."/>
            <person name="James T.Y."/>
            <person name="Grigoriev I.V."/>
        </authorList>
    </citation>
    <scope>NUCLEOTIDE SEQUENCE [LARGE SCALE GENOMIC DNA]</scope>
</reference>
<feature type="compositionally biased region" description="Basic and acidic residues" evidence="1">
    <location>
        <begin position="130"/>
        <end position="141"/>
    </location>
</feature>
<dbReference type="SUPFAM" id="SSF54277">
    <property type="entry name" value="CAD &amp; PB1 domains"/>
    <property type="match status" value="1"/>
</dbReference>